<reference evidence="1" key="1">
    <citation type="submission" date="2021-01" db="EMBL/GenBank/DDBJ databases">
        <authorList>
            <consortium name="Genoscope - CEA"/>
            <person name="William W."/>
        </authorList>
    </citation>
    <scope>NUCLEOTIDE SEQUENCE</scope>
</reference>
<dbReference type="PANTHER" id="PTHR10782:SF4">
    <property type="entry name" value="TONALLI, ISOFORM E"/>
    <property type="match status" value="1"/>
</dbReference>
<name>A0A8S1V2Q7_PAROT</name>
<accession>A0A8S1V2Q7</accession>
<dbReference type="AlphaFoldDB" id="A0A8S1V2Q7"/>
<organism evidence="1 2">
    <name type="scientific">Paramecium octaurelia</name>
    <dbReference type="NCBI Taxonomy" id="43137"/>
    <lineage>
        <taxon>Eukaryota</taxon>
        <taxon>Sar</taxon>
        <taxon>Alveolata</taxon>
        <taxon>Ciliophora</taxon>
        <taxon>Intramacronucleata</taxon>
        <taxon>Oligohymenophorea</taxon>
        <taxon>Peniculida</taxon>
        <taxon>Parameciidae</taxon>
        <taxon>Paramecium</taxon>
    </lineage>
</organism>
<comment type="caution">
    <text evidence="1">The sequence shown here is derived from an EMBL/GenBank/DDBJ whole genome shotgun (WGS) entry which is preliminary data.</text>
</comment>
<sequence>MINDPNPPKPALILKEIPAIILEVKKAHEQLKNYEKDFEERTKKFSNLTQTMTVNFECSLTREPIKYAVFLAECFKSFKHYDSIIDLEQFLKLNYSSTAQQATKVFSCPICKTQTKFENIEQAFFPHLIINQLRSKCGELPQHMMYNFADKTFYPLHKGKMGNLQNAYFEQIAKLMKKEIRPQSQFYQIAQSLNEHFSFLFYNNCSLSSIKVMIPVRSQKCNHFEVYDLTALLYHFDKKEKQFKCKRPECKSIINEDDLCLDKDLFNSCLKSYSFRFSFIYNKDKRQLEDILEEKQDINLVKYRQFNKASEYLNYQSKIYKLVDQIYTSPLNQDRTEEFYTKHTVDQIASEKLEFKFCQFTGQRIELPCRCIRCEQIQTCDLRYMSCILNQFQNPAETKMVGNVIDSCPLCKNPFTKKVKPKDIALNEQVYVDVKMMNFITITTGFLNINKKDFINFLNNKLISKVIVKNDQESILKGKQAITTIKLKCPISKLKILRPIRGNNCIHPQPFEQGIIDLHQDGEIDLNQMNCPICETKFDYFIEDNFLKDQLQIFYSQNLEECDSVRLNIMNDKISIKPRNQ</sequence>
<evidence type="ECO:0000313" key="1">
    <source>
        <dbReference type="EMBL" id="CAD8170793.1"/>
    </source>
</evidence>
<protein>
    <recommendedName>
        <fullName evidence="3">SP-RING-type domain-containing protein</fullName>
    </recommendedName>
</protein>
<dbReference type="GO" id="GO:0000785">
    <property type="term" value="C:chromatin"/>
    <property type="evidence" value="ECO:0007669"/>
    <property type="project" value="TreeGrafter"/>
</dbReference>
<dbReference type="OrthoDB" id="28127at2759"/>
<keyword evidence="2" id="KW-1185">Reference proteome</keyword>
<dbReference type="EMBL" id="CAJJDP010000056">
    <property type="protein sequence ID" value="CAD8170793.1"/>
    <property type="molecule type" value="Genomic_DNA"/>
</dbReference>
<dbReference type="Proteomes" id="UP000683925">
    <property type="component" value="Unassembled WGS sequence"/>
</dbReference>
<dbReference type="GO" id="GO:0061665">
    <property type="term" value="F:SUMO ligase activity"/>
    <property type="evidence" value="ECO:0007669"/>
    <property type="project" value="TreeGrafter"/>
</dbReference>
<evidence type="ECO:0008006" key="3">
    <source>
        <dbReference type="Google" id="ProtNLM"/>
    </source>
</evidence>
<evidence type="ECO:0000313" key="2">
    <source>
        <dbReference type="Proteomes" id="UP000683925"/>
    </source>
</evidence>
<dbReference type="GO" id="GO:0016925">
    <property type="term" value="P:protein sumoylation"/>
    <property type="evidence" value="ECO:0007669"/>
    <property type="project" value="TreeGrafter"/>
</dbReference>
<gene>
    <name evidence="1" type="ORF">POCTA_138.1.T0570056</name>
</gene>
<dbReference type="PANTHER" id="PTHR10782">
    <property type="entry name" value="ZINC FINGER MIZ DOMAIN-CONTAINING PROTEIN"/>
    <property type="match status" value="1"/>
</dbReference>
<dbReference type="OMA" id="CRCIRCE"/>
<proteinExistence type="predicted"/>